<organism evidence="3">
    <name type="scientific">Hexamita inflata</name>
    <dbReference type="NCBI Taxonomy" id="28002"/>
    <lineage>
        <taxon>Eukaryota</taxon>
        <taxon>Metamonada</taxon>
        <taxon>Diplomonadida</taxon>
        <taxon>Hexamitidae</taxon>
        <taxon>Hexamitinae</taxon>
        <taxon>Hexamita</taxon>
    </lineage>
</organism>
<dbReference type="EMBL" id="CATOUU010001129">
    <property type="protein sequence ID" value="CAI9973947.1"/>
    <property type="molecule type" value="Genomic_DNA"/>
</dbReference>
<dbReference type="Proteomes" id="UP001642409">
    <property type="component" value="Unassembled WGS sequence"/>
</dbReference>
<evidence type="ECO:0000313" key="5">
    <source>
        <dbReference type="EMBL" id="CAL6074398.1"/>
    </source>
</evidence>
<dbReference type="SUPFAM" id="SSF52540">
    <property type="entry name" value="P-loop containing nucleoside triphosphate hydrolases"/>
    <property type="match status" value="1"/>
</dbReference>
<name>A0AA86V2S5_9EUKA</name>
<dbReference type="PANTHER" id="PTHR47978">
    <property type="match status" value="1"/>
</dbReference>
<accession>A0AA86V2S5</accession>
<keyword evidence="1" id="KW-0547">Nucleotide-binding</keyword>
<keyword evidence="6" id="KW-1185">Reference proteome</keyword>
<dbReference type="AlphaFoldDB" id="A0AA86V2S5"/>
<dbReference type="PROSITE" id="PS51420">
    <property type="entry name" value="RHO"/>
    <property type="match status" value="1"/>
</dbReference>
<dbReference type="SMART" id="SM00176">
    <property type="entry name" value="RAN"/>
    <property type="match status" value="1"/>
</dbReference>
<dbReference type="InterPro" id="IPR005225">
    <property type="entry name" value="Small_GTP-bd"/>
</dbReference>
<dbReference type="SMART" id="SM00174">
    <property type="entry name" value="RHO"/>
    <property type="match status" value="1"/>
</dbReference>
<evidence type="ECO:0000313" key="3">
    <source>
        <dbReference type="EMBL" id="CAI9973947.1"/>
    </source>
</evidence>
<dbReference type="EMBL" id="CAXDID020000308">
    <property type="protein sequence ID" value="CAL6074398.1"/>
    <property type="molecule type" value="Genomic_DNA"/>
</dbReference>
<protein>
    <submittedName>
        <fullName evidence="3">Rab1a</fullName>
    </submittedName>
</protein>
<reference evidence="4 6" key="2">
    <citation type="submission" date="2024-07" db="EMBL/GenBank/DDBJ databases">
        <authorList>
            <person name="Akdeniz Z."/>
        </authorList>
    </citation>
    <scope>NUCLEOTIDE SEQUENCE [LARGE SCALE GENOMIC DNA]</scope>
</reference>
<gene>
    <name evidence="4" type="ORF">HINF_LOCUS4193</name>
    <name evidence="5" type="ORF">HINF_LOCUS56703</name>
    <name evidence="3" type="ORF">HINF_LOCUS61592</name>
    <name evidence="2" type="ORF">HINF_LOCUS6632</name>
</gene>
<dbReference type="GO" id="GO:0003924">
    <property type="term" value="F:GTPase activity"/>
    <property type="evidence" value="ECO:0007669"/>
    <property type="project" value="InterPro"/>
</dbReference>
<dbReference type="Gene3D" id="3.40.50.300">
    <property type="entry name" value="P-loop containing nucleotide triphosphate hydrolases"/>
    <property type="match status" value="1"/>
</dbReference>
<dbReference type="PROSITE" id="PS51419">
    <property type="entry name" value="RAB"/>
    <property type="match status" value="1"/>
</dbReference>
<reference evidence="3" key="1">
    <citation type="submission" date="2023-06" db="EMBL/GenBank/DDBJ databases">
        <authorList>
            <person name="Kurt Z."/>
        </authorList>
    </citation>
    <scope>NUCLEOTIDE SEQUENCE</scope>
</reference>
<dbReference type="EMBL" id="CAXDID020000008">
    <property type="protein sequence ID" value="CAL5977227.1"/>
    <property type="molecule type" value="Genomic_DNA"/>
</dbReference>
<dbReference type="NCBIfam" id="TIGR00231">
    <property type="entry name" value="small_GTP"/>
    <property type="match status" value="1"/>
</dbReference>
<dbReference type="InterPro" id="IPR001806">
    <property type="entry name" value="Small_GTPase"/>
</dbReference>
<evidence type="ECO:0000313" key="4">
    <source>
        <dbReference type="EMBL" id="CAL5977227.1"/>
    </source>
</evidence>
<evidence type="ECO:0000313" key="2">
    <source>
        <dbReference type="EMBL" id="CAI9918987.1"/>
    </source>
</evidence>
<dbReference type="EMBL" id="CATOUU010000171">
    <property type="protein sequence ID" value="CAI9918987.1"/>
    <property type="molecule type" value="Genomic_DNA"/>
</dbReference>
<dbReference type="Pfam" id="PF00071">
    <property type="entry name" value="Ras"/>
    <property type="match status" value="1"/>
</dbReference>
<dbReference type="SMART" id="SM00173">
    <property type="entry name" value="RAS"/>
    <property type="match status" value="1"/>
</dbReference>
<evidence type="ECO:0000313" key="6">
    <source>
        <dbReference type="Proteomes" id="UP001642409"/>
    </source>
</evidence>
<dbReference type="FunFam" id="3.40.50.300:FF:000808">
    <property type="entry name" value="Small GTP-binding protein, putative"/>
    <property type="match status" value="1"/>
</dbReference>
<dbReference type="InterPro" id="IPR027417">
    <property type="entry name" value="P-loop_NTPase"/>
</dbReference>
<comment type="caution">
    <text evidence="3">The sequence shown here is derived from an EMBL/GenBank/DDBJ whole genome shotgun (WGS) entry which is preliminary data.</text>
</comment>
<dbReference type="PRINTS" id="PR00449">
    <property type="entry name" value="RASTRNSFRMNG"/>
</dbReference>
<proteinExistence type="predicted"/>
<dbReference type="PROSITE" id="PS51421">
    <property type="entry name" value="RAS"/>
    <property type="match status" value="1"/>
</dbReference>
<dbReference type="SMART" id="SM00175">
    <property type="entry name" value="RAB"/>
    <property type="match status" value="1"/>
</dbReference>
<dbReference type="GO" id="GO:0005525">
    <property type="term" value="F:GTP binding"/>
    <property type="evidence" value="ECO:0007669"/>
    <property type="project" value="InterPro"/>
</dbReference>
<sequence>MPIKVVLLGASSAGKTSLAIRLTRKTFSESTASTIGMAFQKASMIIDNKNVNFEIWDTAGQEKYSSLTPIYYRQAQVIIVVYDVQEQSSYEKAQFWINEVQQSEENKIIILCANKCDVDYKHWAVSSETSEQYALTKGLKLYKTSAKTGLNVEQIFTDIARQVGDGTPIEQEDPLDITVVDNKKGCC</sequence>
<evidence type="ECO:0000256" key="1">
    <source>
        <dbReference type="ARBA" id="ARBA00022741"/>
    </source>
</evidence>